<keyword evidence="2" id="KW-1134">Transmembrane beta strand</keyword>
<dbReference type="Pfam" id="PF07244">
    <property type="entry name" value="POTRA"/>
    <property type="match status" value="1"/>
</dbReference>
<evidence type="ECO:0000256" key="1">
    <source>
        <dbReference type="ARBA" id="ARBA00004370"/>
    </source>
</evidence>
<protein>
    <recommendedName>
        <fullName evidence="6">POTRA domain-containing protein</fullName>
    </recommendedName>
</protein>
<keyword evidence="5" id="KW-0732">Signal</keyword>
<dbReference type="InterPro" id="IPR034746">
    <property type="entry name" value="POTRA"/>
</dbReference>
<evidence type="ECO:0000313" key="7">
    <source>
        <dbReference type="EMBL" id="HHM02309.1"/>
    </source>
</evidence>
<dbReference type="Gene3D" id="2.40.160.50">
    <property type="entry name" value="membrane protein fhac: a member of the omp85/tpsb transporter family"/>
    <property type="match status" value="1"/>
</dbReference>
<keyword evidence="3" id="KW-0812">Transmembrane</keyword>
<gene>
    <name evidence="7" type="ORF">ENJ15_04795</name>
</gene>
<reference evidence="7" key="1">
    <citation type="journal article" date="2020" name="mSystems">
        <title>Genome- and Community-Level Interaction Insights into Carbon Utilization and Element Cycling Functions of Hydrothermarchaeota in Hydrothermal Sediment.</title>
        <authorList>
            <person name="Zhou Z."/>
            <person name="Liu Y."/>
            <person name="Xu W."/>
            <person name="Pan J."/>
            <person name="Luo Z.H."/>
            <person name="Li M."/>
        </authorList>
    </citation>
    <scope>NUCLEOTIDE SEQUENCE [LARGE SCALE GENOMIC DNA]</scope>
    <source>
        <strain evidence="7">HyVt-460</strain>
    </source>
</reference>
<keyword evidence="4" id="KW-0472">Membrane</keyword>
<evidence type="ECO:0000256" key="3">
    <source>
        <dbReference type="ARBA" id="ARBA00022692"/>
    </source>
</evidence>
<feature type="domain" description="POTRA" evidence="6">
    <location>
        <begin position="192"/>
        <end position="265"/>
    </location>
</feature>
<dbReference type="AlphaFoldDB" id="A0A7V5RPN6"/>
<evidence type="ECO:0000259" key="6">
    <source>
        <dbReference type="PROSITE" id="PS51779"/>
    </source>
</evidence>
<evidence type="ECO:0000256" key="4">
    <source>
        <dbReference type="ARBA" id="ARBA00023136"/>
    </source>
</evidence>
<dbReference type="PROSITE" id="PS51779">
    <property type="entry name" value="POTRA"/>
    <property type="match status" value="1"/>
</dbReference>
<comment type="caution">
    <text evidence="7">The sequence shown here is derived from an EMBL/GenBank/DDBJ whole genome shotgun (WGS) entry which is preliminary data.</text>
</comment>
<feature type="signal peptide" evidence="5">
    <location>
        <begin position="1"/>
        <end position="23"/>
    </location>
</feature>
<dbReference type="InterPro" id="IPR039910">
    <property type="entry name" value="D15-like"/>
</dbReference>
<dbReference type="InterPro" id="IPR010827">
    <property type="entry name" value="BamA/TamA_POTRA"/>
</dbReference>
<evidence type="ECO:0000256" key="5">
    <source>
        <dbReference type="SAM" id="SignalP"/>
    </source>
</evidence>
<evidence type="ECO:0000256" key="2">
    <source>
        <dbReference type="ARBA" id="ARBA00022452"/>
    </source>
</evidence>
<dbReference type="InterPro" id="IPR000184">
    <property type="entry name" value="Bac_surfAg_D15"/>
</dbReference>
<organism evidence="7">
    <name type="scientific">Caldithrix abyssi</name>
    <dbReference type="NCBI Taxonomy" id="187145"/>
    <lineage>
        <taxon>Bacteria</taxon>
        <taxon>Pseudomonadati</taxon>
        <taxon>Calditrichota</taxon>
        <taxon>Calditrichia</taxon>
        <taxon>Calditrichales</taxon>
        <taxon>Calditrichaceae</taxon>
        <taxon>Caldithrix</taxon>
    </lineage>
</organism>
<dbReference type="Proteomes" id="UP000885771">
    <property type="component" value="Unassembled WGS sequence"/>
</dbReference>
<dbReference type="PANTHER" id="PTHR12815:SF18">
    <property type="entry name" value="SORTING AND ASSEMBLY MACHINERY COMPONENT 50 HOMOLOG"/>
    <property type="match status" value="1"/>
</dbReference>
<comment type="subcellular location">
    <subcellularLocation>
        <location evidence="1">Membrane</location>
    </subcellularLocation>
</comment>
<dbReference type="Gene3D" id="3.10.20.310">
    <property type="entry name" value="membrane protein fhac"/>
    <property type="match status" value="1"/>
</dbReference>
<dbReference type="EMBL" id="DRLI01000181">
    <property type="protein sequence ID" value="HHM02309.1"/>
    <property type="molecule type" value="Genomic_DNA"/>
</dbReference>
<dbReference type="GO" id="GO:0019867">
    <property type="term" value="C:outer membrane"/>
    <property type="evidence" value="ECO:0007669"/>
    <property type="project" value="InterPro"/>
</dbReference>
<name>A0A7V5RPN6_CALAY</name>
<accession>A0A7V5RPN6</accession>
<dbReference type="Pfam" id="PF01103">
    <property type="entry name" value="Omp85"/>
    <property type="match status" value="1"/>
</dbReference>
<feature type="chain" id="PRO_5031523288" description="POTRA domain-containing protein" evidence="5">
    <location>
        <begin position="24"/>
        <end position="589"/>
    </location>
</feature>
<sequence length="589" mass="66411">MRIFKILCLFIFLFGMMATMARAQKSPLRFTRLTADSALSVLPAEDMMEAAGLRPGVAVDTNALAAYGKKIEKSLRARGWLYAHISRVQKIVSPAGIGLHLLGGAGARVYLGEVKIMSDSLSAESYHHLFEADTGSVYNEKALEGLFKQWLGVAADSGFAFAEIDPVSRIRTVSLKKARVELDVYIHEGERVRLSGVRVSGNSYTNSDVVLREVDVRPGQIYSRSMMGEIKRRLERLQLFETVREPVIRITAAGRYELLIEVKEGSATTFDGVAGYVPPGGTADGKKGYFSGLFNIRFNNLFGTGRRLAVHWERPEEISENFWMRYLEPWVGGYPLNLEGGFERTVRDSSYLEWKGDVNAAYRLLRNLRVTLSYGRRVVLPDSAANVSRRLVRFSQNDFSAGVVYDTRDYLLNPRSGIYFKNSYGVGLKNNYGPGFLLREDSIAVKEQLETVSLRFEWYYELLKNQVLSLALTARQVSGSRVQITDMFWFGGSNSLRGYRENQFRGDRVSWMNLEYRLLLGRNTRLFLFNDWAAYHFNESGREGVDVLYGYGLGIRMQTALGIMAVDFGLGQGDSFGDAKLHFGIINRF</sequence>
<dbReference type="PANTHER" id="PTHR12815">
    <property type="entry name" value="SORTING AND ASSEMBLY MACHINERY SAMM50 PROTEIN FAMILY MEMBER"/>
    <property type="match status" value="1"/>
</dbReference>
<proteinExistence type="predicted"/>